<gene>
    <name evidence="3" type="primary">105261912</name>
</gene>
<reference evidence="3" key="1">
    <citation type="submission" date="2020-05" db="UniProtKB">
        <authorList>
            <consortium name="EnsemblMetazoa"/>
        </authorList>
    </citation>
    <scope>IDENTIFICATION</scope>
    <source>
        <strain evidence="3">Aabys</strain>
    </source>
</reference>
<accession>A0A1I8NJK3</accession>
<keyword evidence="1" id="KW-0812">Transmembrane</keyword>
<dbReference type="AlphaFoldDB" id="A0A1I8NJK3"/>
<evidence type="ECO:0000256" key="2">
    <source>
        <dbReference type="SAM" id="SignalP"/>
    </source>
</evidence>
<name>A0A1I8NJK3_MUSDO</name>
<keyword evidence="1" id="KW-1133">Transmembrane helix</keyword>
<proteinExistence type="predicted"/>
<evidence type="ECO:0000313" key="3">
    <source>
        <dbReference type="EnsemblMetazoa" id="MDOA016199-PA"/>
    </source>
</evidence>
<feature type="signal peptide" evidence="2">
    <location>
        <begin position="1"/>
        <end position="20"/>
    </location>
</feature>
<dbReference type="EnsemblMetazoa" id="MDOA016199-RA">
    <property type="protein sequence ID" value="MDOA016199-PA"/>
    <property type="gene ID" value="MDOA016199"/>
</dbReference>
<keyword evidence="2" id="KW-0732">Signal</keyword>
<sequence>MGFWVFTILFISIYLTGVSSLHCHKCNKEQHGTCAKLLGNDKFLQLCPEDYEYCAMIWTKEEVLKRGCNNGTVCDEYKGDDETSCCYCQNDGCNYGAISCNGQDALHIELLLIVVMPLVTGFKLLQLLIM</sequence>
<feature type="chain" id="PRO_5044561837" evidence="2">
    <location>
        <begin position="21"/>
        <end position="130"/>
    </location>
</feature>
<organism evidence="3">
    <name type="scientific">Musca domestica</name>
    <name type="common">House fly</name>
    <dbReference type="NCBI Taxonomy" id="7370"/>
    <lineage>
        <taxon>Eukaryota</taxon>
        <taxon>Metazoa</taxon>
        <taxon>Ecdysozoa</taxon>
        <taxon>Arthropoda</taxon>
        <taxon>Hexapoda</taxon>
        <taxon>Insecta</taxon>
        <taxon>Pterygota</taxon>
        <taxon>Neoptera</taxon>
        <taxon>Endopterygota</taxon>
        <taxon>Diptera</taxon>
        <taxon>Brachycera</taxon>
        <taxon>Muscomorpha</taxon>
        <taxon>Muscoidea</taxon>
        <taxon>Muscidae</taxon>
        <taxon>Musca</taxon>
    </lineage>
</organism>
<dbReference type="VEuPathDB" id="VectorBase:MDOA016199"/>
<keyword evidence="1" id="KW-0472">Membrane</keyword>
<evidence type="ECO:0000256" key="1">
    <source>
        <dbReference type="SAM" id="Phobius"/>
    </source>
</evidence>
<feature type="transmembrane region" description="Helical" evidence="1">
    <location>
        <begin position="110"/>
        <end position="129"/>
    </location>
</feature>
<protein>
    <submittedName>
        <fullName evidence="3">Uncharacterized protein</fullName>
    </submittedName>
</protein>